<dbReference type="Proteomes" id="UP000594454">
    <property type="component" value="Chromosome 2"/>
</dbReference>
<feature type="transmembrane region" description="Helical" evidence="5">
    <location>
        <begin position="359"/>
        <end position="385"/>
    </location>
</feature>
<keyword evidence="2 5" id="KW-0812">Transmembrane</keyword>
<name>A0A7R8UGV6_HERIL</name>
<dbReference type="FunCoup" id="A0A7R8UGV6">
    <property type="interactions" value="191"/>
</dbReference>
<dbReference type="FunFam" id="1.20.1740.10:FF:000010">
    <property type="entry name" value="probable cationic amino acid transporter"/>
    <property type="match status" value="1"/>
</dbReference>
<gene>
    <name evidence="7" type="ORF">HERILL_LOCUS3493</name>
</gene>
<feature type="transmembrane region" description="Helical" evidence="5">
    <location>
        <begin position="431"/>
        <end position="456"/>
    </location>
</feature>
<sequence>MAVIESSVLSCSRLFKFPNWLSRPEVDNSQCNKMQLGAPAIKWIAKGYKAVTRRKSVHEHSPSRLAKVLSTFDLTTLGIGSTLGIGIYVIAGQVAKNTAGPGVALSFLIAGAASLFAGLCYAEIGPRVPKAGSAYNYSYVTIGEFMAFFIGWNMILEYSIGAASVAKSFSEYLDSILGYPMRNFFTEYVPISVQGLSQFPDVFAFGITMVFAIAIAYGARESSFFTNIFTVINVAIIAGIILAGTFQVNSSNWQLPAESIPPGFGVGGFMPYGFSGVLRGAAICFYGFIGFDAIGTAGEEAKYPRRSIPLAFCISLAIIFLGYLFMSMILTMMIPYYDEDTSAPLLYIFRQKGWTVGEYFVMVGAAFGLCASLVGSMYPLPRVIFAMAADGLVFKFMGKIHKRHKTPFLGTLLTGFITSLIAMFFDLTQLIHMMSIGTLLAYTMVSCSVMILRYSIDEQCVHRRMVNWDHINDNLFKKLCNYDSIRIASDASSNIATWGCALFCVLSITLGVILNFYVEDQVDNNVWVYISIGIGVIMFLVAFFISRQPRSRKDLAFRTPYVPWVPAASIFINLYLTIKLDSSTWIRFLVWIIIGLLIYFCYGVWNSNERKRRSQHQNGNGVVRRSSLRVPVITISETIM</sequence>
<evidence type="ECO:0000256" key="4">
    <source>
        <dbReference type="ARBA" id="ARBA00023136"/>
    </source>
</evidence>
<dbReference type="OMA" id="MTLQDSA"/>
<proteinExistence type="predicted"/>
<protein>
    <recommendedName>
        <fullName evidence="6">Cationic amino acid transporter C-terminal domain-containing protein</fullName>
    </recommendedName>
</protein>
<dbReference type="PANTHER" id="PTHR43243:SF103">
    <property type="entry name" value="LOW AFFINITY CATIONIC AMINO ACID TRANSPORTER 2-LIKE PROTEIN"/>
    <property type="match status" value="1"/>
</dbReference>
<evidence type="ECO:0000259" key="6">
    <source>
        <dbReference type="Pfam" id="PF13906"/>
    </source>
</evidence>
<dbReference type="InterPro" id="IPR002293">
    <property type="entry name" value="AA/rel_permease1"/>
</dbReference>
<comment type="subcellular location">
    <subcellularLocation>
        <location evidence="1">Membrane</location>
        <topology evidence="1">Multi-pass membrane protein</topology>
    </subcellularLocation>
</comment>
<evidence type="ECO:0000256" key="5">
    <source>
        <dbReference type="SAM" id="Phobius"/>
    </source>
</evidence>
<keyword evidence="4 5" id="KW-0472">Membrane</keyword>
<dbReference type="GO" id="GO:0000064">
    <property type="term" value="F:L-ornithine transmembrane transporter activity"/>
    <property type="evidence" value="ECO:0007669"/>
    <property type="project" value="TreeGrafter"/>
</dbReference>
<dbReference type="Gene3D" id="1.20.1740.10">
    <property type="entry name" value="Amino acid/polyamine transporter I"/>
    <property type="match status" value="2"/>
</dbReference>
<keyword evidence="3 5" id="KW-1133">Transmembrane helix</keyword>
<evidence type="ECO:0000313" key="7">
    <source>
        <dbReference type="EMBL" id="CAD7080334.1"/>
    </source>
</evidence>
<dbReference type="Pfam" id="PF13520">
    <property type="entry name" value="AA_permease_2"/>
    <property type="match status" value="1"/>
</dbReference>
<dbReference type="GO" id="GO:0015189">
    <property type="term" value="F:L-lysine transmembrane transporter activity"/>
    <property type="evidence" value="ECO:0007669"/>
    <property type="project" value="TreeGrafter"/>
</dbReference>
<feature type="transmembrane region" description="Helical" evidence="5">
    <location>
        <begin position="202"/>
        <end position="219"/>
    </location>
</feature>
<feature type="transmembrane region" description="Helical" evidence="5">
    <location>
        <begin position="103"/>
        <end position="122"/>
    </location>
</feature>
<dbReference type="PIRSF" id="PIRSF006060">
    <property type="entry name" value="AA_transporter"/>
    <property type="match status" value="1"/>
</dbReference>
<dbReference type="EMBL" id="LR899010">
    <property type="protein sequence ID" value="CAD7080334.1"/>
    <property type="molecule type" value="Genomic_DNA"/>
</dbReference>
<feature type="transmembrane region" description="Helical" evidence="5">
    <location>
        <begin position="231"/>
        <end position="249"/>
    </location>
</feature>
<organism evidence="7 8">
    <name type="scientific">Hermetia illucens</name>
    <name type="common">Black soldier fly</name>
    <dbReference type="NCBI Taxonomy" id="343691"/>
    <lineage>
        <taxon>Eukaryota</taxon>
        <taxon>Metazoa</taxon>
        <taxon>Ecdysozoa</taxon>
        <taxon>Arthropoda</taxon>
        <taxon>Hexapoda</taxon>
        <taxon>Insecta</taxon>
        <taxon>Pterygota</taxon>
        <taxon>Neoptera</taxon>
        <taxon>Endopterygota</taxon>
        <taxon>Diptera</taxon>
        <taxon>Brachycera</taxon>
        <taxon>Stratiomyomorpha</taxon>
        <taxon>Stratiomyidae</taxon>
        <taxon>Hermetiinae</taxon>
        <taxon>Hermetia</taxon>
    </lineage>
</organism>
<feature type="transmembrane region" description="Helical" evidence="5">
    <location>
        <begin position="526"/>
        <end position="545"/>
    </location>
</feature>
<feature type="transmembrane region" description="Helical" evidence="5">
    <location>
        <begin position="584"/>
        <end position="605"/>
    </location>
</feature>
<dbReference type="OrthoDB" id="3900342at2759"/>
<dbReference type="Pfam" id="PF13906">
    <property type="entry name" value="AA_permease_C"/>
    <property type="match status" value="1"/>
</dbReference>
<evidence type="ECO:0000256" key="1">
    <source>
        <dbReference type="ARBA" id="ARBA00004141"/>
    </source>
</evidence>
<feature type="transmembrane region" description="Helical" evidence="5">
    <location>
        <begin position="134"/>
        <end position="155"/>
    </location>
</feature>
<dbReference type="GO" id="GO:0005886">
    <property type="term" value="C:plasma membrane"/>
    <property type="evidence" value="ECO:0007669"/>
    <property type="project" value="TreeGrafter"/>
</dbReference>
<dbReference type="InterPro" id="IPR029485">
    <property type="entry name" value="CAT_C"/>
</dbReference>
<feature type="transmembrane region" description="Helical" evidence="5">
    <location>
        <begin position="406"/>
        <end position="425"/>
    </location>
</feature>
<evidence type="ECO:0000256" key="2">
    <source>
        <dbReference type="ARBA" id="ARBA00022692"/>
    </source>
</evidence>
<feature type="transmembrane region" description="Helical" evidence="5">
    <location>
        <begin position="310"/>
        <end position="337"/>
    </location>
</feature>
<feature type="transmembrane region" description="Helical" evidence="5">
    <location>
        <begin position="557"/>
        <end position="578"/>
    </location>
</feature>
<evidence type="ECO:0000313" key="8">
    <source>
        <dbReference type="Proteomes" id="UP000594454"/>
    </source>
</evidence>
<evidence type="ECO:0000256" key="3">
    <source>
        <dbReference type="ARBA" id="ARBA00022989"/>
    </source>
</evidence>
<keyword evidence="8" id="KW-1185">Reference proteome</keyword>
<dbReference type="PANTHER" id="PTHR43243">
    <property type="entry name" value="INNER MEMBRANE TRANSPORTER YGJI-RELATED"/>
    <property type="match status" value="1"/>
</dbReference>
<feature type="transmembrane region" description="Helical" evidence="5">
    <location>
        <begin position="269"/>
        <end position="289"/>
    </location>
</feature>
<dbReference type="GO" id="GO:0097638">
    <property type="term" value="P:L-arginine import across plasma membrane"/>
    <property type="evidence" value="ECO:0007669"/>
    <property type="project" value="TreeGrafter"/>
</dbReference>
<reference evidence="7 8" key="1">
    <citation type="submission" date="2020-11" db="EMBL/GenBank/DDBJ databases">
        <authorList>
            <person name="Wallbank WR R."/>
            <person name="Pardo Diaz C."/>
            <person name="Kozak K."/>
            <person name="Martin S."/>
            <person name="Jiggins C."/>
            <person name="Moest M."/>
            <person name="Warren A I."/>
            <person name="Generalovic N T."/>
            <person name="Byers J.R.P. K."/>
            <person name="Montejo-Kovacevich G."/>
            <person name="Yen C E."/>
        </authorList>
    </citation>
    <scope>NUCLEOTIDE SEQUENCE [LARGE SCALE GENOMIC DNA]</scope>
</reference>
<dbReference type="AlphaFoldDB" id="A0A7R8UGV6"/>
<feature type="domain" description="Cationic amino acid transporter C-terminal" evidence="6">
    <location>
        <begin position="557"/>
        <end position="607"/>
    </location>
</feature>
<dbReference type="GO" id="GO:0061459">
    <property type="term" value="F:L-arginine transmembrane transporter activity"/>
    <property type="evidence" value="ECO:0007669"/>
    <property type="project" value="TreeGrafter"/>
</dbReference>
<feature type="transmembrane region" description="Helical" evidence="5">
    <location>
        <begin position="68"/>
        <end position="91"/>
    </location>
</feature>
<dbReference type="InParanoid" id="A0A7R8UGV6"/>
<accession>A0A7R8UGV6</accession>
<feature type="transmembrane region" description="Helical" evidence="5">
    <location>
        <begin position="495"/>
        <end position="514"/>
    </location>
</feature>